<sequence length="277" mass="30145">MHDHTTHYHPAIKPAPQRSWQDGDIAFLKTCNAFSPRDYNDLIGSGYIHEKATCHPVIILKAQSGRAIITPVTAFSSSAENNFLPPWQQFYHRHKNIDDFRAFVGTKRPNSTHAPLSLADSKMQMPKPRASWVYIRHFWTVPVAVLGRFNKARGLLQVSRESVAELRRDIRQRCDSQLRDALDRLGAPPGATPTLAPAPGHAPSARVAAARGPAPEATRPVTCSHPAPAIAARPQQATVTATLSYSRVVAGTAGGGRFGGHCEAKRKGGNWGCGTRA</sequence>
<gene>
    <name evidence="2" type="ORF">SLS53_003002</name>
</gene>
<protein>
    <submittedName>
        <fullName evidence="2">Uncharacterized protein</fullName>
    </submittedName>
</protein>
<proteinExistence type="predicted"/>
<comment type="caution">
    <text evidence="2">The sequence shown here is derived from an EMBL/GenBank/DDBJ whole genome shotgun (WGS) entry which is preliminary data.</text>
</comment>
<dbReference type="Proteomes" id="UP001320245">
    <property type="component" value="Unassembled WGS sequence"/>
</dbReference>
<evidence type="ECO:0000313" key="3">
    <source>
        <dbReference type="Proteomes" id="UP001320245"/>
    </source>
</evidence>
<keyword evidence="3" id="KW-1185">Reference proteome</keyword>
<feature type="compositionally biased region" description="Low complexity" evidence="1">
    <location>
        <begin position="185"/>
        <end position="203"/>
    </location>
</feature>
<feature type="region of interest" description="Disordered" evidence="1">
    <location>
        <begin position="183"/>
        <end position="205"/>
    </location>
</feature>
<reference evidence="2 3" key="1">
    <citation type="journal article" date="2023" name="PLoS ONE">
        <title>Cytospora paraplurivora sp. nov. isolated from orchards with fruit tree decline syndrome in Ontario, Canada.</title>
        <authorList>
            <person name="Ilyukhin E."/>
            <person name="Nguyen H.D.T."/>
            <person name="Castle A.J."/>
            <person name="Ellouze W."/>
        </authorList>
    </citation>
    <scope>NUCLEOTIDE SEQUENCE [LARGE SCALE GENOMIC DNA]</scope>
    <source>
        <strain evidence="2 3">FDS-564</strain>
    </source>
</reference>
<name>A0AAN9YJT3_9PEZI</name>
<dbReference type="EMBL" id="JAJSPL020000008">
    <property type="protein sequence ID" value="KAK7745504.1"/>
    <property type="molecule type" value="Genomic_DNA"/>
</dbReference>
<accession>A0AAN9YJT3</accession>
<evidence type="ECO:0000313" key="2">
    <source>
        <dbReference type="EMBL" id="KAK7745504.1"/>
    </source>
</evidence>
<evidence type="ECO:0000256" key="1">
    <source>
        <dbReference type="SAM" id="MobiDB-lite"/>
    </source>
</evidence>
<organism evidence="2 3">
    <name type="scientific">Cytospora paraplurivora</name>
    <dbReference type="NCBI Taxonomy" id="2898453"/>
    <lineage>
        <taxon>Eukaryota</taxon>
        <taxon>Fungi</taxon>
        <taxon>Dikarya</taxon>
        <taxon>Ascomycota</taxon>
        <taxon>Pezizomycotina</taxon>
        <taxon>Sordariomycetes</taxon>
        <taxon>Sordariomycetidae</taxon>
        <taxon>Diaporthales</taxon>
        <taxon>Cytosporaceae</taxon>
        <taxon>Cytospora</taxon>
    </lineage>
</organism>
<dbReference type="AlphaFoldDB" id="A0AAN9YJT3"/>